<feature type="repeat" description="TPR" evidence="1">
    <location>
        <begin position="824"/>
        <end position="857"/>
    </location>
</feature>
<dbReference type="RefSeq" id="WP_319834381.1">
    <property type="nucleotide sequence ID" value="NZ_CP138858.1"/>
</dbReference>
<evidence type="ECO:0000256" key="1">
    <source>
        <dbReference type="PROSITE-ProRule" id="PRU00339"/>
    </source>
</evidence>
<evidence type="ECO:0000313" key="3">
    <source>
        <dbReference type="EMBL" id="WPJ97539.1"/>
    </source>
</evidence>
<protein>
    <submittedName>
        <fullName evidence="3">DUF5107 domain-containing protein</fullName>
    </submittedName>
</protein>
<dbReference type="Proteomes" id="UP001324993">
    <property type="component" value="Chromosome"/>
</dbReference>
<dbReference type="PANTHER" id="PTHR12558">
    <property type="entry name" value="CELL DIVISION CYCLE 16,23,27"/>
    <property type="match status" value="1"/>
</dbReference>
<feature type="domain" description="DUF5107" evidence="2">
    <location>
        <begin position="57"/>
        <end position="243"/>
    </location>
</feature>
<gene>
    <name evidence="3" type="ORF">SH580_07425</name>
</gene>
<sequence length="1177" mass="132468">MLKTTTPPSSASIHNTASAGVSIRRESTVIPTYAPFPADKNPMFLEKRVYQGSSGRVYPLPCVERFEETKSDRAYDTITIENEYIEVTILPELGGRIHGARDKTNDYDFVYRNGVIKPALIALSGSWISGGIEFNWPQHHRPSTFMPCDVEIEEHADGSKTVWMSEHDPLNRMKGMHGICLYPDRAVIELKVRAHNRTPFVQTFLWWANVAVTANEGYQSFLPTDVTHVADHAKGSTSTFPLCTDVYYGIDYAQRAQEGVPIADRPPQFVPPSCIDDPKDIPPQLAEIAQAGGYAANDLSWYSNIPVPTSYMCLGTQEDFFGGYDHLRGAGIVHVANHHISPGKKQWVWGNHNFGYAWDRNLCDDEVPYVELMAGVYTDNQPDFSFLQPGETKTWSQFWYPIQDIGPAQKASTEAALSLIQRNNKAQLGAMTTRPRSHAVVQLTNTESGKVYYSANVELAPNAPHLAQLDVPPHTPLTSLKLSIITSEGHELLAYQPAQPPANEPEAATEPPNPSEIESIEELYITGQHLAQYRHPTRMPEPYWEEALRRDPSDARTNNAVGLLCLTNGEFDKAEQHFRTAIARLTRRNPNPYDGEPYYNLGLTLRYQADAIVATDTTQATKLLEAAYAALYKSTWNQAWQSAAYHALAEIDCRRQNWHNALDHLDRSLRVNTDNLGARNLRARVLQCLDRHDEAEAQVLATHRLDPLDWWARHLMGHDLSCDTKTRLDLAHDHARAGFLDEALALIAPETIATSLANRPEPTSGTGPMLAYTRAWLQQQLGSPVSAQRELETARTTPRDYCFPSRIEDINILQWAIQQNNKDAHAPYYLGNLFYDRKRHHDAIANWELATQIDPNGNPTVWRNLGIAYYNVLEAHESARDAYERAYELTLSAGERDARLLFERDLLWKRLGRPSSQRLAALKKHLPEVQSRDDLSVEYLDLLNQEGRHQDALAYLNSRNFQPWEGGEGLARSQHVRTHLALGRKALTAGDAHTARQYFEAALESPRNLGESKHLLANQSNTYYWLGCALEAQAGEANLSRARELWTAASNFQGDFLERAVQSYSEMTYYSALSLDKLGQHDKAQQLFTQLKAHAKRLFNQEAKVYYFATSLPARLLFENLQRRQETTALLIEAQAELGLGNTHSARKLLEAVLARDPARALAKDLLSGLEPNSEQS</sequence>
<dbReference type="PANTHER" id="PTHR12558:SF13">
    <property type="entry name" value="CELL DIVISION CYCLE PROTEIN 27 HOMOLOG"/>
    <property type="match status" value="1"/>
</dbReference>
<feature type="domain" description="DUF5107" evidence="2">
    <location>
        <begin position="298"/>
        <end position="402"/>
    </location>
</feature>
<name>A0ABZ0RQM1_9BACT</name>
<dbReference type="Gene3D" id="1.25.40.10">
    <property type="entry name" value="Tetratricopeptide repeat domain"/>
    <property type="match status" value="3"/>
</dbReference>
<organism evidence="3 4">
    <name type="scientific">Coraliomargarita algicola</name>
    <dbReference type="NCBI Taxonomy" id="3092156"/>
    <lineage>
        <taxon>Bacteria</taxon>
        <taxon>Pseudomonadati</taxon>
        <taxon>Verrucomicrobiota</taxon>
        <taxon>Opitutia</taxon>
        <taxon>Puniceicoccales</taxon>
        <taxon>Coraliomargaritaceae</taxon>
        <taxon>Coraliomargarita</taxon>
    </lineage>
</organism>
<proteinExistence type="predicted"/>
<accession>A0ABZ0RQM1</accession>
<dbReference type="InterPro" id="IPR019734">
    <property type="entry name" value="TPR_rpt"/>
</dbReference>
<dbReference type="PROSITE" id="PS50005">
    <property type="entry name" value="TPR"/>
    <property type="match status" value="1"/>
</dbReference>
<dbReference type="EMBL" id="CP138858">
    <property type="protein sequence ID" value="WPJ97539.1"/>
    <property type="molecule type" value="Genomic_DNA"/>
</dbReference>
<dbReference type="Pfam" id="PF17128">
    <property type="entry name" value="DUF5107"/>
    <property type="match status" value="2"/>
</dbReference>
<dbReference type="InterPro" id="IPR011990">
    <property type="entry name" value="TPR-like_helical_dom_sf"/>
</dbReference>
<keyword evidence="1" id="KW-0802">TPR repeat</keyword>
<dbReference type="InterPro" id="IPR033396">
    <property type="entry name" value="DUF5107"/>
</dbReference>
<dbReference type="SUPFAM" id="SSF48452">
    <property type="entry name" value="TPR-like"/>
    <property type="match status" value="3"/>
</dbReference>
<dbReference type="SMART" id="SM00028">
    <property type="entry name" value="TPR"/>
    <property type="match status" value="8"/>
</dbReference>
<keyword evidence="4" id="KW-1185">Reference proteome</keyword>
<evidence type="ECO:0000259" key="2">
    <source>
        <dbReference type="Pfam" id="PF17128"/>
    </source>
</evidence>
<evidence type="ECO:0000313" key="4">
    <source>
        <dbReference type="Proteomes" id="UP001324993"/>
    </source>
</evidence>
<dbReference type="Pfam" id="PF13432">
    <property type="entry name" value="TPR_16"/>
    <property type="match status" value="1"/>
</dbReference>
<reference evidence="3 4" key="1">
    <citation type="submission" date="2023-11" db="EMBL/GenBank/DDBJ databases">
        <title>Coraliomargarita sp. nov., isolated from marine algae.</title>
        <authorList>
            <person name="Lee J.K."/>
            <person name="Baek J.H."/>
            <person name="Kim J.M."/>
            <person name="Choi D.G."/>
            <person name="Jeon C.O."/>
        </authorList>
    </citation>
    <scope>NUCLEOTIDE SEQUENCE [LARGE SCALE GENOMIC DNA]</scope>
    <source>
        <strain evidence="3 4">J2-16</strain>
    </source>
</reference>